<keyword evidence="1" id="KW-1133">Transmembrane helix</keyword>
<dbReference type="OrthoDB" id="1680784at2"/>
<reference evidence="2 3" key="1">
    <citation type="submission" date="2013-06" db="EMBL/GenBank/DDBJ databases">
        <title>Rumen cellulosomics: divergent fiber-degrading strategies revealed by comparative genome-wide analysis of six Ruminococcal strains.</title>
        <authorList>
            <person name="Dassa B."/>
            <person name="Borovok I."/>
            <person name="Lamed R."/>
            <person name="Flint H."/>
            <person name="Yeoman C.J."/>
            <person name="White B."/>
            <person name="Bayer E.A."/>
        </authorList>
    </citation>
    <scope>NUCLEOTIDE SEQUENCE [LARGE SCALE GENOMIC DNA]</scope>
    <source>
        <strain evidence="2 3">SY3</strain>
    </source>
</reference>
<dbReference type="InterPro" id="IPR038503">
    <property type="entry name" value="SpoIIIAH_sf"/>
</dbReference>
<gene>
    <name evidence="2" type="ORF">RASY3_15755</name>
</gene>
<keyword evidence="1" id="KW-0812">Transmembrane</keyword>
<dbReference type="RefSeq" id="WP_037289681.1">
    <property type="nucleotide sequence ID" value="NZ_JEOB01000004.1"/>
</dbReference>
<protein>
    <submittedName>
        <fullName evidence="2">Stage III sporulation protein AH</fullName>
    </submittedName>
</protein>
<comment type="caution">
    <text evidence="2">The sequence shown here is derived from an EMBL/GenBank/DDBJ whole genome shotgun (WGS) entry which is preliminary data.</text>
</comment>
<dbReference type="EMBL" id="JEOB01000004">
    <property type="protein sequence ID" value="EXM37780.1"/>
    <property type="molecule type" value="Genomic_DNA"/>
</dbReference>
<dbReference type="AlphaFoldDB" id="A0A011WL57"/>
<dbReference type="Proteomes" id="UP000021369">
    <property type="component" value="Unassembled WGS sequence"/>
</dbReference>
<accession>A0A011WL57</accession>
<organism evidence="2 3">
    <name type="scientific">Ruminococcus albus SY3</name>
    <dbReference type="NCBI Taxonomy" id="1341156"/>
    <lineage>
        <taxon>Bacteria</taxon>
        <taxon>Bacillati</taxon>
        <taxon>Bacillota</taxon>
        <taxon>Clostridia</taxon>
        <taxon>Eubacteriales</taxon>
        <taxon>Oscillospiraceae</taxon>
        <taxon>Ruminococcus</taxon>
    </lineage>
</organism>
<evidence type="ECO:0000313" key="3">
    <source>
        <dbReference type="Proteomes" id="UP000021369"/>
    </source>
</evidence>
<sequence>MKKPSFVIGKKQIVLAGMTLMLGIAVYANYAVTSSGSEIKTTDKIEKHSAEYGEAELVSADKNTSDYFAQARIDRMNARDEAKETLKTIINGGDATEEEKEVAAEEAAAMTGLMESENKIESLVKAAGFTDCVCYLDGDNANIVVKAGSEGLIASEAAQIKDILLSEVSVPTENIRIFDVA</sequence>
<dbReference type="Gene3D" id="1.10.287.4300">
    <property type="entry name" value="Stage III sporulation protein AH-like"/>
    <property type="match status" value="1"/>
</dbReference>
<evidence type="ECO:0000313" key="2">
    <source>
        <dbReference type="EMBL" id="EXM37780.1"/>
    </source>
</evidence>
<dbReference type="Pfam" id="PF12685">
    <property type="entry name" value="SpoIIIAH"/>
    <property type="match status" value="1"/>
</dbReference>
<evidence type="ECO:0000256" key="1">
    <source>
        <dbReference type="SAM" id="Phobius"/>
    </source>
</evidence>
<proteinExistence type="predicted"/>
<keyword evidence="3" id="KW-1185">Reference proteome</keyword>
<dbReference type="PATRIC" id="fig|1341156.4.peg.2750"/>
<name>A0A011WL57_RUMAL</name>
<dbReference type="InterPro" id="IPR024232">
    <property type="entry name" value="SpoIIIAH"/>
</dbReference>
<feature type="transmembrane region" description="Helical" evidence="1">
    <location>
        <begin position="12"/>
        <end position="32"/>
    </location>
</feature>
<keyword evidence="1" id="KW-0472">Membrane</keyword>